<organism evidence="1 2">
    <name type="scientific">Pelotomaculum thermopropionicum</name>
    <dbReference type="NCBI Taxonomy" id="110500"/>
    <lineage>
        <taxon>Bacteria</taxon>
        <taxon>Bacillati</taxon>
        <taxon>Bacillota</taxon>
        <taxon>Clostridia</taxon>
        <taxon>Eubacteriales</taxon>
        <taxon>Desulfotomaculaceae</taxon>
        <taxon>Pelotomaculum</taxon>
    </lineage>
</organism>
<keyword evidence="1" id="KW-0031">Aminopeptidase</keyword>
<proteinExistence type="predicted"/>
<keyword evidence="1" id="KW-0645">Protease</keyword>
<accession>A0A117M3R8</accession>
<dbReference type="InterPro" id="IPR007035">
    <property type="entry name" value="Peptidase_M55"/>
</dbReference>
<dbReference type="InterPro" id="IPR027476">
    <property type="entry name" value="DppA_N"/>
</dbReference>
<dbReference type="AlphaFoldDB" id="A0A117M3R8"/>
<evidence type="ECO:0000313" key="1">
    <source>
        <dbReference type="EMBL" id="KUK82747.1"/>
    </source>
</evidence>
<reference evidence="2" key="1">
    <citation type="journal article" date="2015" name="MBio">
        <title>Genome-Resolved Metagenomic Analysis Reveals Roles for Candidate Phyla and Other Microbial Community Members in Biogeochemical Transformations in Oil Reservoirs.</title>
        <authorList>
            <person name="Hu P."/>
            <person name="Tom L."/>
            <person name="Singh A."/>
            <person name="Thomas B.C."/>
            <person name="Baker B.J."/>
            <person name="Piceno Y.M."/>
            <person name="Andersen G.L."/>
            <person name="Banfield J.F."/>
        </authorList>
    </citation>
    <scope>NUCLEOTIDE SEQUENCE [LARGE SCALE GENOMIC DNA]</scope>
</reference>
<gene>
    <name evidence="1" type="ORF">XD97_0354</name>
</gene>
<dbReference type="InterPro" id="IPR036177">
    <property type="entry name" value="Peptidase_M55_sf"/>
</dbReference>
<protein>
    <submittedName>
        <fullName evidence="1">D-aminopeptidase</fullName>
    </submittedName>
</protein>
<sequence length="159" mass="17313">IIKLNINGHDAGEALISALTAGCFGVPVGMATGDRAFIDEVKTFLPLIETVAVKEARGNFAALNLHPERSAEQIKVAANTAVKKGIKGVFKPLRFDEPVEMRLELVWPGYADALGLVPGVERRAGREISFNGGWLEALELISLFVNWIRVVPGIFDKFK</sequence>
<keyword evidence="1" id="KW-0378">Hydrolase</keyword>
<dbReference type="GO" id="GO:0004177">
    <property type="term" value="F:aminopeptidase activity"/>
    <property type="evidence" value="ECO:0007669"/>
    <property type="project" value="UniProtKB-KW"/>
</dbReference>
<dbReference type="EMBL" id="LGGS01000069">
    <property type="protein sequence ID" value="KUK82747.1"/>
    <property type="molecule type" value="Genomic_DNA"/>
</dbReference>
<dbReference type="SUPFAM" id="SSF63992">
    <property type="entry name" value="Dipeptide transport protein"/>
    <property type="match status" value="1"/>
</dbReference>
<comment type="caution">
    <text evidence="1">The sequence shown here is derived from an EMBL/GenBank/DDBJ whole genome shotgun (WGS) entry which is preliminary data.</text>
</comment>
<name>A0A117M3R8_9FIRM</name>
<dbReference type="Pfam" id="PF04951">
    <property type="entry name" value="Peptidase_M55"/>
    <property type="match status" value="1"/>
</dbReference>
<dbReference type="Proteomes" id="UP000054705">
    <property type="component" value="Unassembled WGS sequence"/>
</dbReference>
<feature type="non-terminal residue" evidence="1">
    <location>
        <position position="1"/>
    </location>
</feature>
<dbReference type="Gene3D" id="3.40.50.10780">
    <property type="entry name" value="Dipeptide transport protein"/>
    <property type="match status" value="1"/>
</dbReference>
<dbReference type="Gene3D" id="3.30.1360.130">
    <property type="entry name" value="Dipeptide transport protein"/>
    <property type="match status" value="1"/>
</dbReference>
<evidence type="ECO:0000313" key="2">
    <source>
        <dbReference type="Proteomes" id="UP000054705"/>
    </source>
</evidence>